<evidence type="ECO:0000313" key="10">
    <source>
        <dbReference type="EnsemblPlants" id="Solyc03g058853.1.1"/>
    </source>
</evidence>
<dbReference type="Gramene" id="Solyc03g058853.1.1">
    <property type="protein sequence ID" value="Solyc03g058853.1.1"/>
    <property type="gene ID" value="Solyc03g058853.1"/>
</dbReference>
<dbReference type="EnsemblPlants" id="Solyc03g058853.1.1">
    <property type="protein sequence ID" value="Solyc03g058853.1.1"/>
    <property type="gene ID" value="Solyc03g058853.1"/>
</dbReference>
<keyword evidence="6 8" id="KW-0503">Monooxygenase</keyword>
<evidence type="ECO:0000256" key="2">
    <source>
        <dbReference type="ARBA" id="ARBA00022617"/>
    </source>
</evidence>
<dbReference type="InterPro" id="IPR017972">
    <property type="entry name" value="Cyt_P450_CS"/>
</dbReference>
<dbReference type="InterPro" id="IPR052306">
    <property type="entry name" value="CYP450_71D"/>
</dbReference>
<comment type="similarity">
    <text evidence="1 8">Belongs to the cytochrome P450 family.</text>
</comment>
<dbReference type="PANTHER" id="PTHR47953:SF22">
    <property type="entry name" value="CYTOCHROME P450"/>
    <property type="match status" value="1"/>
</dbReference>
<keyword evidence="5 7" id="KW-0408">Iron</keyword>
<dbReference type="GO" id="GO:0004497">
    <property type="term" value="F:monooxygenase activity"/>
    <property type="evidence" value="ECO:0007669"/>
    <property type="project" value="UniProtKB-KW"/>
</dbReference>
<evidence type="ECO:0000256" key="8">
    <source>
        <dbReference type="RuleBase" id="RU000461"/>
    </source>
</evidence>
<keyword evidence="3 7" id="KW-0479">Metal-binding</keyword>
<keyword evidence="9" id="KW-0812">Transmembrane</keyword>
<evidence type="ECO:0000256" key="5">
    <source>
        <dbReference type="ARBA" id="ARBA00023004"/>
    </source>
</evidence>
<sequence>MKDRTKVDKVLDNIINVHREIGIMEKFESGAEDLTDVFLRVMESSEFPFLLTNDNIKAVILDMLVAGSDTSSSTALSEMIKSPNVMEKAQAKVRQVFKGKKKTFDDKKEETNINGLTISLKSKVLVNVWAIGRYPESWENPEFFIPEGFENNCIEFTCNHFQFLPFGGGRRICLGILFCLALLTLPLAHLLYNFDWKLPQGINAKDFDMTEENGISAR</sequence>
<dbReference type="PANTHER" id="PTHR47953">
    <property type="entry name" value="OS08G0105600 PROTEIN"/>
    <property type="match status" value="1"/>
</dbReference>
<organism evidence="10">
    <name type="scientific">Solanum lycopersicum</name>
    <name type="common">Tomato</name>
    <name type="synonym">Lycopersicon esculentum</name>
    <dbReference type="NCBI Taxonomy" id="4081"/>
    <lineage>
        <taxon>Eukaryota</taxon>
        <taxon>Viridiplantae</taxon>
        <taxon>Streptophyta</taxon>
        <taxon>Embryophyta</taxon>
        <taxon>Tracheophyta</taxon>
        <taxon>Spermatophyta</taxon>
        <taxon>Magnoliopsida</taxon>
        <taxon>eudicotyledons</taxon>
        <taxon>Gunneridae</taxon>
        <taxon>Pentapetalae</taxon>
        <taxon>asterids</taxon>
        <taxon>lamiids</taxon>
        <taxon>Solanales</taxon>
        <taxon>Solanaceae</taxon>
        <taxon>Solanoideae</taxon>
        <taxon>Solaneae</taxon>
        <taxon>Solanum</taxon>
        <taxon>Solanum subgen. Lycopersicon</taxon>
    </lineage>
</organism>
<evidence type="ECO:0000256" key="3">
    <source>
        <dbReference type="ARBA" id="ARBA00022723"/>
    </source>
</evidence>
<feature type="binding site" description="axial binding residue" evidence="7">
    <location>
        <position position="173"/>
    </location>
    <ligand>
        <name>heme</name>
        <dbReference type="ChEBI" id="CHEBI:30413"/>
    </ligand>
    <ligandPart>
        <name>Fe</name>
        <dbReference type="ChEBI" id="CHEBI:18248"/>
    </ligandPart>
</feature>
<keyword evidence="2 7" id="KW-0349">Heme</keyword>
<dbReference type="AlphaFoldDB" id="A0A3Q7FHV2"/>
<dbReference type="PROSITE" id="PS00086">
    <property type="entry name" value="CYTOCHROME_P450"/>
    <property type="match status" value="1"/>
</dbReference>
<dbReference type="InterPro" id="IPR036396">
    <property type="entry name" value="Cyt_P450_sf"/>
</dbReference>
<evidence type="ECO:0000256" key="1">
    <source>
        <dbReference type="ARBA" id="ARBA00010617"/>
    </source>
</evidence>
<evidence type="ECO:0000256" key="9">
    <source>
        <dbReference type="SAM" id="Phobius"/>
    </source>
</evidence>
<dbReference type="GO" id="GO:0020037">
    <property type="term" value="F:heme binding"/>
    <property type="evidence" value="ECO:0007669"/>
    <property type="project" value="InterPro"/>
</dbReference>
<evidence type="ECO:0000313" key="11">
    <source>
        <dbReference type="Proteomes" id="UP000004994"/>
    </source>
</evidence>
<reference evidence="10" key="2">
    <citation type="submission" date="2019-01" db="UniProtKB">
        <authorList>
            <consortium name="EnsemblPlants"/>
        </authorList>
    </citation>
    <scope>IDENTIFICATION</scope>
    <source>
        <strain evidence="10">cv. Heinz 1706</strain>
    </source>
</reference>
<proteinExistence type="inferred from homology"/>
<comment type="cofactor">
    <cofactor evidence="7">
        <name>heme</name>
        <dbReference type="ChEBI" id="CHEBI:30413"/>
    </cofactor>
</comment>
<evidence type="ECO:0008006" key="12">
    <source>
        <dbReference type="Google" id="ProtNLM"/>
    </source>
</evidence>
<dbReference type="GO" id="GO:0005506">
    <property type="term" value="F:iron ion binding"/>
    <property type="evidence" value="ECO:0007669"/>
    <property type="project" value="InterPro"/>
</dbReference>
<dbReference type="InterPro" id="IPR002401">
    <property type="entry name" value="Cyt_P450_E_grp-I"/>
</dbReference>
<reference evidence="10" key="1">
    <citation type="journal article" date="2012" name="Nature">
        <title>The tomato genome sequence provides insights into fleshy fruit evolution.</title>
        <authorList>
            <consortium name="Tomato Genome Consortium"/>
        </authorList>
    </citation>
    <scope>NUCLEOTIDE SEQUENCE [LARGE SCALE GENOMIC DNA]</scope>
    <source>
        <strain evidence="10">cv. Heinz 1706</strain>
    </source>
</reference>
<dbReference type="GO" id="GO:0016705">
    <property type="term" value="F:oxidoreductase activity, acting on paired donors, with incorporation or reduction of molecular oxygen"/>
    <property type="evidence" value="ECO:0007669"/>
    <property type="project" value="InterPro"/>
</dbReference>
<dbReference type="OMA" id="REIGIME"/>
<dbReference type="InterPro" id="IPR001128">
    <property type="entry name" value="Cyt_P450"/>
</dbReference>
<accession>A0A3Q7FHV2</accession>
<evidence type="ECO:0000256" key="7">
    <source>
        <dbReference type="PIRSR" id="PIRSR602401-1"/>
    </source>
</evidence>
<keyword evidence="4 8" id="KW-0560">Oxidoreductase</keyword>
<keyword evidence="9" id="KW-0472">Membrane</keyword>
<evidence type="ECO:0000256" key="4">
    <source>
        <dbReference type="ARBA" id="ARBA00023002"/>
    </source>
</evidence>
<evidence type="ECO:0000256" key="6">
    <source>
        <dbReference type="ARBA" id="ARBA00023033"/>
    </source>
</evidence>
<dbReference type="InParanoid" id="A0A3Q7FHV2"/>
<keyword evidence="11" id="KW-1185">Reference proteome</keyword>
<dbReference type="SUPFAM" id="SSF48264">
    <property type="entry name" value="Cytochrome P450"/>
    <property type="match status" value="1"/>
</dbReference>
<name>A0A3Q7FHV2_SOLLC</name>
<protein>
    <recommendedName>
        <fullName evidence="12">Cytochrome P450</fullName>
    </recommendedName>
</protein>
<dbReference type="STRING" id="4081.A0A3Q7FHV2"/>
<dbReference type="PRINTS" id="PR00463">
    <property type="entry name" value="EP450I"/>
</dbReference>
<feature type="transmembrane region" description="Helical" evidence="9">
    <location>
        <begin position="172"/>
        <end position="192"/>
    </location>
</feature>
<dbReference type="Pfam" id="PF00067">
    <property type="entry name" value="p450"/>
    <property type="match status" value="2"/>
</dbReference>
<keyword evidence="9" id="KW-1133">Transmembrane helix</keyword>
<dbReference type="Gene3D" id="1.10.630.10">
    <property type="entry name" value="Cytochrome P450"/>
    <property type="match status" value="2"/>
</dbReference>
<dbReference type="Proteomes" id="UP000004994">
    <property type="component" value="Chromosome 3"/>
</dbReference>